<organism evidence="1 2">
    <name type="scientific">Lates calcarifer</name>
    <name type="common">Barramundi</name>
    <name type="synonym">Holocentrus calcarifer</name>
    <dbReference type="NCBI Taxonomy" id="8187"/>
    <lineage>
        <taxon>Eukaryota</taxon>
        <taxon>Metazoa</taxon>
        <taxon>Chordata</taxon>
        <taxon>Craniata</taxon>
        <taxon>Vertebrata</taxon>
        <taxon>Euteleostomi</taxon>
        <taxon>Actinopterygii</taxon>
        <taxon>Neopterygii</taxon>
        <taxon>Teleostei</taxon>
        <taxon>Neoteleostei</taxon>
        <taxon>Acanthomorphata</taxon>
        <taxon>Carangaria</taxon>
        <taxon>Carangaria incertae sedis</taxon>
        <taxon>Centropomidae</taxon>
        <taxon>Lates</taxon>
    </lineage>
</organism>
<reference evidence="1" key="2">
    <citation type="submission" date="2025-08" db="UniProtKB">
        <authorList>
            <consortium name="Ensembl"/>
        </authorList>
    </citation>
    <scope>IDENTIFICATION</scope>
</reference>
<dbReference type="PANTHER" id="PTHR14700">
    <property type="entry name" value="PENTATRICOPEPTIDE REPEAT-CONTAINING PROTEIN 2, MITOCHONDRIAL"/>
    <property type="match status" value="1"/>
</dbReference>
<dbReference type="PANTHER" id="PTHR14700:SF0">
    <property type="entry name" value="PENTATRICOPEPTIDE REPEAT-CONTAINING PROTEIN 2, MITOCHONDRIAL"/>
    <property type="match status" value="1"/>
</dbReference>
<dbReference type="InParanoid" id="A0A4W6BLP0"/>
<reference evidence="1" key="3">
    <citation type="submission" date="2025-09" db="UniProtKB">
        <authorList>
            <consortium name="Ensembl"/>
        </authorList>
    </citation>
    <scope>IDENTIFICATION</scope>
</reference>
<reference evidence="2" key="1">
    <citation type="submission" date="2015-09" db="EMBL/GenBank/DDBJ databases">
        <authorList>
            <person name="Sai Rama Sridatta P."/>
        </authorList>
    </citation>
    <scope>NUCLEOTIDE SEQUENCE [LARGE SCALE GENOMIC DNA]</scope>
</reference>
<evidence type="ECO:0000313" key="2">
    <source>
        <dbReference type="Proteomes" id="UP000314980"/>
    </source>
</evidence>
<dbReference type="Proteomes" id="UP000314980">
    <property type="component" value="Unassembled WGS sequence"/>
</dbReference>
<dbReference type="GO" id="GO:0003723">
    <property type="term" value="F:RNA binding"/>
    <property type="evidence" value="ECO:0007669"/>
    <property type="project" value="TreeGrafter"/>
</dbReference>
<dbReference type="InterPro" id="IPR034629">
    <property type="entry name" value="PTCD2"/>
</dbReference>
<name>A0A4W6BLP0_LATCA</name>
<sequence length="117" mass="13640">RGQLFRPATGVLNFFNIFKNIPFVFIAMVESVAKRHLLSEDIVRLQDFQQRKLAVFLSLALSCNKLCHDLFREKLQRKNELILKNELKLLIHLCQSADDMVIARDAIYRYSTSLTDL</sequence>
<proteinExistence type="predicted"/>
<accession>A0A4W6BLP0</accession>
<dbReference type="GO" id="GO:0050684">
    <property type="term" value="P:regulation of mRNA processing"/>
    <property type="evidence" value="ECO:0007669"/>
    <property type="project" value="InterPro"/>
</dbReference>
<protein>
    <submittedName>
        <fullName evidence="1">Uncharacterized protein</fullName>
    </submittedName>
</protein>
<dbReference type="GO" id="GO:0005739">
    <property type="term" value="C:mitochondrion"/>
    <property type="evidence" value="ECO:0007669"/>
    <property type="project" value="InterPro"/>
</dbReference>
<dbReference type="GO" id="GO:0007005">
    <property type="term" value="P:mitochondrion organization"/>
    <property type="evidence" value="ECO:0007669"/>
    <property type="project" value="TreeGrafter"/>
</dbReference>
<keyword evidence="2" id="KW-1185">Reference proteome</keyword>
<evidence type="ECO:0000313" key="1">
    <source>
        <dbReference type="Ensembl" id="ENSLCAP00010001592.1"/>
    </source>
</evidence>
<dbReference type="AlphaFoldDB" id="A0A4W6BLP0"/>
<dbReference type="Ensembl" id="ENSLCAT00010001655.1">
    <property type="protein sequence ID" value="ENSLCAP00010001592.1"/>
    <property type="gene ID" value="ENSLCAG00010000921.1"/>
</dbReference>